<dbReference type="GO" id="GO:0004493">
    <property type="term" value="F:methylmalonyl-CoA epimerase activity"/>
    <property type="evidence" value="ECO:0007669"/>
    <property type="project" value="UniProtKB-EC"/>
</dbReference>
<evidence type="ECO:0000256" key="1">
    <source>
        <dbReference type="ARBA" id="ARBA00009308"/>
    </source>
</evidence>
<dbReference type="InterPro" id="IPR017515">
    <property type="entry name" value="MeMalonyl-CoA_epimerase"/>
</dbReference>
<dbReference type="Gene3D" id="3.10.180.10">
    <property type="entry name" value="2,3-Dihydroxybiphenyl 1,2-Dioxygenase, domain 1"/>
    <property type="match status" value="1"/>
</dbReference>
<dbReference type="InterPro" id="IPR029068">
    <property type="entry name" value="Glyas_Bleomycin-R_OHBP_Dase"/>
</dbReference>
<dbReference type="EMBL" id="JAHBAY010000011">
    <property type="protein sequence ID" value="MBT0772099.1"/>
    <property type="molecule type" value="Genomic_DNA"/>
</dbReference>
<evidence type="ECO:0000256" key="2">
    <source>
        <dbReference type="ARBA" id="ARBA00022723"/>
    </source>
</evidence>
<keyword evidence="5" id="KW-1185">Reference proteome</keyword>
<evidence type="ECO:0000259" key="3">
    <source>
        <dbReference type="PROSITE" id="PS51819"/>
    </source>
</evidence>
<proteinExistence type="inferred from homology"/>
<keyword evidence="2" id="KW-0479">Metal-binding</keyword>
<name>A0ABS5TLW9_9ACTN</name>
<organism evidence="4 5">
    <name type="scientific">Kineosporia corallincola</name>
    <dbReference type="NCBI Taxonomy" id="2835133"/>
    <lineage>
        <taxon>Bacteria</taxon>
        <taxon>Bacillati</taxon>
        <taxon>Actinomycetota</taxon>
        <taxon>Actinomycetes</taxon>
        <taxon>Kineosporiales</taxon>
        <taxon>Kineosporiaceae</taxon>
        <taxon>Kineosporia</taxon>
    </lineage>
</organism>
<dbReference type="InterPro" id="IPR037523">
    <property type="entry name" value="VOC_core"/>
</dbReference>
<evidence type="ECO:0000313" key="5">
    <source>
        <dbReference type="Proteomes" id="UP001197247"/>
    </source>
</evidence>
<reference evidence="4 5" key="1">
    <citation type="submission" date="2021-05" db="EMBL/GenBank/DDBJ databases">
        <title>Kineosporia and Streptomyces sp. nov. two new marine actinobacteria isolated from Coral.</title>
        <authorList>
            <person name="Buangrab K."/>
            <person name="Sutthacheep M."/>
            <person name="Yeemin T."/>
            <person name="Harunari E."/>
            <person name="Igarashi Y."/>
            <person name="Kanchanasin P."/>
            <person name="Tanasupawat S."/>
            <person name="Phongsopitanun W."/>
        </authorList>
    </citation>
    <scope>NUCLEOTIDE SEQUENCE [LARGE SCALE GENOMIC DNA]</scope>
    <source>
        <strain evidence="4 5">J2-2</strain>
    </source>
</reference>
<dbReference type="EC" id="5.1.99.1" evidence="4"/>
<dbReference type="InterPro" id="IPR051785">
    <property type="entry name" value="MMCE/EMCE_epimerase"/>
</dbReference>
<comment type="caution">
    <text evidence="4">The sequence shown here is derived from an EMBL/GenBank/DDBJ whole genome shotgun (WGS) entry which is preliminary data.</text>
</comment>
<gene>
    <name evidence="4" type="primary">mce</name>
    <name evidence="4" type="ORF">KIH74_24360</name>
</gene>
<dbReference type="RefSeq" id="WP_214158464.1">
    <property type="nucleotide sequence ID" value="NZ_JAHBAY010000011.1"/>
</dbReference>
<feature type="domain" description="VOC" evidence="3">
    <location>
        <begin position="14"/>
        <end position="144"/>
    </location>
</feature>
<comment type="similarity">
    <text evidence="1">Belongs to the methylmalonyl-CoA epimerase family.</text>
</comment>
<evidence type="ECO:0000313" key="4">
    <source>
        <dbReference type="EMBL" id="MBT0772099.1"/>
    </source>
</evidence>
<dbReference type="PROSITE" id="PS51819">
    <property type="entry name" value="VOC"/>
    <property type="match status" value="1"/>
</dbReference>
<protein>
    <submittedName>
        <fullName evidence="4">Methylmalonyl-CoA epimerase</fullName>
        <ecNumber evidence="4">5.1.99.1</ecNumber>
    </submittedName>
</protein>
<dbReference type="NCBIfam" id="TIGR03081">
    <property type="entry name" value="metmalonyl_epim"/>
    <property type="match status" value="1"/>
</dbReference>
<keyword evidence="4" id="KW-0413">Isomerase</keyword>
<dbReference type="SUPFAM" id="SSF54593">
    <property type="entry name" value="Glyoxalase/Bleomycin resistance protein/Dihydroxybiphenyl dioxygenase"/>
    <property type="match status" value="1"/>
</dbReference>
<dbReference type="Proteomes" id="UP001197247">
    <property type="component" value="Unassembled WGS sequence"/>
</dbReference>
<sequence length="149" mass="16070">MSEVTGVPPQLFTAIDHVGVAVPDLEAAIAYYRDVLGMREAHREINEEQGVAEVMMAVGDGDTRVQLLAPLHDTSPIAKFLDRSGPGLQQVAYRVDDIDAACATLRGRGARLLYDEPRRGTANSRVNFIHPKSAGGVLVELVEPARSGH</sequence>
<dbReference type="PANTHER" id="PTHR43048:SF3">
    <property type="entry name" value="METHYLMALONYL-COA EPIMERASE, MITOCHONDRIAL"/>
    <property type="match status" value="1"/>
</dbReference>
<dbReference type="CDD" id="cd07249">
    <property type="entry name" value="MMCE"/>
    <property type="match status" value="1"/>
</dbReference>
<accession>A0ABS5TLW9</accession>
<dbReference type="Pfam" id="PF13669">
    <property type="entry name" value="Glyoxalase_4"/>
    <property type="match status" value="1"/>
</dbReference>
<dbReference type="PANTHER" id="PTHR43048">
    <property type="entry name" value="METHYLMALONYL-COA EPIMERASE"/>
    <property type="match status" value="1"/>
</dbReference>